<gene>
    <name evidence="5" type="ORF">Poly41_60300</name>
</gene>
<sequence>MKEEKRDELLKLLELHFDKSAGPESRRRLADLVIDDTEAQTFYVEQCQLHAMLAWEHGVMPEVTFAEETASTGNSRAFTDRMESAARWRRIAIAACILLFSSLIWTLSDRLMTHDHRNQPLARNESLKVSAVVAWSQRDRVGMIAQSMGARLSVPEVEVSLHKGDIARTGIYVLTSGLVELNFDRGIEVIIESPARFEIESEMRMVLHRGSVSAKVSPAGEGFAIDTPSVSVVDFGTEFGIEVLDDRSSEVHVFDGEVDVRPLRAPPNTDAVRLRSDQATRVDETGVIPQGIDIDHDRFIRDLNEPNTSDKRYAQIVRSLGPAVFLRMGVANDGKTLRGLGANQSTGVIESGGMTQPPFASGRVGGSLRFGGPQRRAYAWINDYPKTTTGQLSVCAWVRAESRTRWAAIAKHWAVELVNNGQENTGLGGQFHFGLYDDDGDLEVQVRDQHGDIVGLREREPLPLHRWQHVAFVADGETLTLYRNGKPVASTACEGIAIDGPTRLGIAAKLDPSGQGPDTRNPGFWQGRIDELAIFDQALTESQLSELFNSVSVR</sequence>
<proteinExistence type="predicted"/>
<keyword evidence="2" id="KW-1015">Disulfide bond</keyword>
<dbReference type="PANTHER" id="PTHR30273:SF2">
    <property type="entry name" value="PROTEIN FECR"/>
    <property type="match status" value="1"/>
</dbReference>
<keyword evidence="3" id="KW-0812">Transmembrane</keyword>
<protein>
    <submittedName>
        <fullName evidence="5">FecR protein</fullName>
    </submittedName>
</protein>
<dbReference type="SUPFAM" id="SSF49899">
    <property type="entry name" value="Concanavalin A-like lectins/glucanases"/>
    <property type="match status" value="1"/>
</dbReference>
<keyword evidence="3" id="KW-1133">Transmembrane helix</keyword>
<evidence type="ECO:0000256" key="2">
    <source>
        <dbReference type="ARBA" id="ARBA00023157"/>
    </source>
</evidence>
<dbReference type="SMART" id="SM00560">
    <property type="entry name" value="LamGL"/>
    <property type="match status" value="1"/>
</dbReference>
<accession>A0A5C6D6U3</accession>
<dbReference type="GO" id="GO:0016989">
    <property type="term" value="F:sigma factor antagonist activity"/>
    <property type="evidence" value="ECO:0007669"/>
    <property type="project" value="TreeGrafter"/>
</dbReference>
<dbReference type="InterPro" id="IPR006860">
    <property type="entry name" value="FecR"/>
</dbReference>
<evidence type="ECO:0000313" key="6">
    <source>
        <dbReference type="Proteomes" id="UP000319143"/>
    </source>
</evidence>
<dbReference type="Pfam" id="PF13385">
    <property type="entry name" value="Laminin_G_3"/>
    <property type="match status" value="1"/>
</dbReference>
<dbReference type="PANTHER" id="PTHR30273">
    <property type="entry name" value="PERIPLASMIC SIGNAL SENSOR AND SIGMA FACTOR ACTIVATOR FECR-RELATED"/>
    <property type="match status" value="1"/>
</dbReference>
<reference evidence="5 6" key="1">
    <citation type="submission" date="2019-02" db="EMBL/GenBank/DDBJ databases">
        <title>Deep-cultivation of Planctomycetes and their phenomic and genomic characterization uncovers novel biology.</title>
        <authorList>
            <person name="Wiegand S."/>
            <person name="Jogler M."/>
            <person name="Boedeker C."/>
            <person name="Pinto D."/>
            <person name="Vollmers J."/>
            <person name="Rivas-Marin E."/>
            <person name="Kohn T."/>
            <person name="Peeters S.H."/>
            <person name="Heuer A."/>
            <person name="Rast P."/>
            <person name="Oberbeckmann S."/>
            <person name="Bunk B."/>
            <person name="Jeske O."/>
            <person name="Meyerdierks A."/>
            <person name="Storesund J.E."/>
            <person name="Kallscheuer N."/>
            <person name="Luecker S."/>
            <person name="Lage O.M."/>
            <person name="Pohl T."/>
            <person name="Merkel B.J."/>
            <person name="Hornburger P."/>
            <person name="Mueller R.-W."/>
            <person name="Bruemmer F."/>
            <person name="Labrenz M."/>
            <person name="Spormann A.M."/>
            <person name="Op Den Camp H."/>
            <person name="Overmann J."/>
            <person name="Amann R."/>
            <person name="Jetten M.S.M."/>
            <person name="Mascher T."/>
            <person name="Medema M.H."/>
            <person name="Devos D.P."/>
            <person name="Kaster A.-K."/>
            <person name="Ovreas L."/>
            <person name="Rohde M."/>
            <person name="Galperin M.Y."/>
            <person name="Jogler C."/>
        </authorList>
    </citation>
    <scope>NUCLEOTIDE SEQUENCE [LARGE SCALE GENOMIC DNA]</scope>
    <source>
        <strain evidence="5 6">Poly41</strain>
    </source>
</reference>
<dbReference type="AlphaFoldDB" id="A0A5C6D6U3"/>
<keyword evidence="6" id="KW-1185">Reference proteome</keyword>
<dbReference type="Pfam" id="PF04773">
    <property type="entry name" value="FecR"/>
    <property type="match status" value="1"/>
</dbReference>
<feature type="transmembrane region" description="Helical" evidence="3">
    <location>
        <begin position="91"/>
        <end position="108"/>
    </location>
</feature>
<feature type="domain" description="LamG-like jellyroll fold" evidence="4">
    <location>
        <begin position="390"/>
        <end position="542"/>
    </location>
</feature>
<evidence type="ECO:0000259" key="4">
    <source>
        <dbReference type="SMART" id="SM00560"/>
    </source>
</evidence>
<dbReference type="OrthoDB" id="258532at2"/>
<comment type="caution">
    <text evidence="5">The sequence shown here is derived from an EMBL/GenBank/DDBJ whole genome shotgun (WGS) entry which is preliminary data.</text>
</comment>
<keyword evidence="3" id="KW-0472">Membrane</keyword>
<name>A0A5C6D6U3_9BACT</name>
<dbReference type="Proteomes" id="UP000319143">
    <property type="component" value="Unassembled WGS sequence"/>
</dbReference>
<dbReference type="EMBL" id="SJPV01000015">
    <property type="protein sequence ID" value="TWU31795.1"/>
    <property type="molecule type" value="Genomic_DNA"/>
</dbReference>
<keyword evidence="1" id="KW-0732">Signal</keyword>
<dbReference type="InterPro" id="IPR013320">
    <property type="entry name" value="ConA-like_dom_sf"/>
</dbReference>
<dbReference type="RefSeq" id="WP_146530755.1">
    <property type="nucleotide sequence ID" value="NZ_SJPV01000015.1"/>
</dbReference>
<dbReference type="InterPro" id="IPR006558">
    <property type="entry name" value="LamG-like"/>
</dbReference>
<dbReference type="InterPro" id="IPR012373">
    <property type="entry name" value="Ferrdict_sens_TM"/>
</dbReference>
<dbReference type="Gene3D" id="2.60.120.1440">
    <property type="match status" value="1"/>
</dbReference>
<organism evidence="5 6">
    <name type="scientific">Novipirellula artificiosorum</name>
    <dbReference type="NCBI Taxonomy" id="2528016"/>
    <lineage>
        <taxon>Bacteria</taxon>
        <taxon>Pseudomonadati</taxon>
        <taxon>Planctomycetota</taxon>
        <taxon>Planctomycetia</taxon>
        <taxon>Pirellulales</taxon>
        <taxon>Pirellulaceae</taxon>
        <taxon>Novipirellula</taxon>
    </lineage>
</organism>
<evidence type="ECO:0000256" key="3">
    <source>
        <dbReference type="SAM" id="Phobius"/>
    </source>
</evidence>
<evidence type="ECO:0000313" key="5">
    <source>
        <dbReference type="EMBL" id="TWU31795.1"/>
    </source>
</evidence>
<dbReference type="Gene3D" id="2.60.120.200">
    <property type="match status" value="1"/>
</dbReference>
<evidence type="ECO:0000256" key="1">
    <source>
        <dbReference type="ARBA" id="ARBA00022729"/>
    </source>
</evidence>